<evidence type="ECO:0000313" key="12">
    <source>
        <dbReference type="WBParaSite" id="Smp_090110.1"/>
    </source>
</evidence>
<organism evidence="11 12">
    <name type="scientific">Schistosoma mansoni</name>
    <name type="common">Blood fluke</name>
    <dbReference type="NCBI Taxonomy" id="6183"/>
    <lineage>
        <taxon>Eukaryota</taxon>
        <taxon>Metazoa</taxon>
        <taxon>Spiralia</taxon>
        <taxon>Lophotrochozoa</taxon>
        <taxon>Platyhelminthes</taxon>
        <taxon>Trematoda</taxon>
        <taxon>Digenea</taxon>
        <taxon>Strigeidida</taxon>
        <taxon>Schistosomatoidea</taxon>
        <taxon>Schistosomatidae</taxon>
        <taxon>Schistosoma</taxon>
    </lineage>
</organism>
<feature type="chain" id="PRO_5023979234" description="Leishmanolysin-like peptidase" evidence="10">
    <location>
        <begin position="24"/>
        <end position="577"/>
    </location>
</feature>
<dbReference type="Pfam" id="PF01457">
    <property type="entry name" value="Peptidase_M8"/>
    <property type="match status" value="1"/>
</dbReference>
<comment type="cofactor">
    <cofactor evidence="9 10">
        <name>Zn(2+)</name>
        <dbReference type="ChEBI" id="CHEBI:29105"/>
    </cofactor>
    <text evidence="9 10">Binds 1 zinc ion per subunit.</text>
</comment>
<dbReference type="Gene3D" id="3.90.132.10">
    <property type="entry name" value="Leishmanolysin , domain 2"/>
    <property type="match status" value="1"/>
</dbReference>
<dbReference type="GO" id="GO:0006508">
    <property type="term" value="P:proteolysis"/>
    <property type="evidence" value="ECO:0007669"/>
    <property type="project" value="UniProtKB-KW"/>
</dbReference>
<dbReference type="AlphaFoldDB" id="A0A3Q0KIZ7"/>
<dbReference type="WBParaSite" id="Smp_090110.1">
    <property type="protein sequence ID" value="Smp_090110.1"/>
    <property type="gene ID" value="Smp_090110"/>
</dbReference>
<feature type="binding site" evidence="9">
    <location>
        <position position="233"/>
    </location>
    <ligand>
        <name>Zn(2+)</name>
        <dbReference type="ChEBI" id="CHEBI:29105"/>
        <note>catalytic</note>
    </ligand>
</feature>
<evidence type="ECO:0000256" key="7">
    <source>
        <dbReference type="ARBA" id="ARBA00039717"/>
    </source>
</evidence>
<dbReference type="FunFam" id="3.90.132.10:FF:000001">
    <property type="entry name" value="leishmanolysin-like peptidase isoform X2"/>
    <property type="match status" value="1"/>
</dbReference>
<evidence type="ECO:0000256" key="6">
    <source>
        <dbReference type="ARBA" id="ARBA00023049"/>
    </source>
</evidence>
<dbReference type="PANTHER" id="PTHR10942">
    <property type="entry name" value="LEISHMANOLYSIN-LIKE PEPTIDASE"/>
    <property type="match status" value="1"/>
</dbReference>
<feature type="binding site" evidence="9">
    <location>
        <position position="229"/>
    </location>
    <ligand>
        <name>Zn(2+)</name>
        <dbReference type="ChEBI" id="CHEBI:29105"/>
        <note>catalytic</note>
    </ligand>
</feature>
<keyword evidence="5 9" id="KW-0862">Zinc</keyword>
<protein>
    <recommendedName>
        <fullName evidence="7 10">Leishmanolysin-like peptidase</fullName>
        <ecNumber evidence="10">3.4.24.-</ecNumber>
    </recommendedName>
</protein>
<evidence type="ECO:0000256" key="4">
    <source>
        <dbReference type="ARBA" id="ARBA00022801"/>
    </source>
</evidence>
<feature type="binding site" evidence="9">
    <location>
        <position position="334"/>
    </location>
    <ligand>
        <name>Zn(2+)</name>
        <dbReference type="ChEBI" id="CHEBI:29105"/>
        <note>catalytic</note>
    </ligand>
</feature>
<dbReference type="InterPro" id="IPR001577">
    <property type="entry name" value="Peptidase_M8"/>
</dbReference>
<accession>A0A3Q0KIZ7</accession>
<reference evidence="11" key="1">
    <citation type="journal article" date="2012" name="PLoS Negl. Trop. Dis.">
        <title>A systematically improved high quality genome and transcriptome of the human blood fluke Schistosoma mansoni.</title>
        <authorList>
            <person name="Protasio A.V."/>
            <person name="Tsai I.J."/>
            <person name="Babbage A."/>
            <person name="Nichol S."/>
            <person name="Hunt M."/>
            <person name="Aslett M.A."/>
            <person name="De Silva N."/>
            <person name="Velarde G.S."/>
            <person name="Anderson T.J."/>
            <person name="Clark R.C."/>
            <person name="Davidson C."/>
            <person name="Dillon G.P."/>
            <person name="Holroyd N.E."/>
            <person name="LoVerde P.T."/>
            <person name="Lloyd C."/>
            <person name="McQuillan J."/>
            <person name="Oliveira G."/>
            <person name="Otto T.D."/>
            <person name="Parker-Manuel S.J."/>
            <person name="Quail M.A."/>
            <person name="Wilson R.A."/>
            <person name="Zerlotini A."/>
            <person name="Dunne D.W."/>
            <person name="Berriman M."/>
        </authorList>
    </citation>
    <scope>NUCLEOTIDE SEQUENCE [LARGE SCALE GENOMIC DNA]</scope>
    <source>
        <strain evidence="11">Puerto Rican</strain>
    </source>
</reference>
<dbReference type="GO" id="GO:0005737">
    <property type="term" value="C:cytoplasm"/>
    <property type="evidence" value="ECO:0007669"/>
    <property type="project" value="TreeGrafter"/>
</dbReference>
<dbReference type="GO" id="GO:0007155">
    <property type="term" value="P:cell adhesion"/>
    <property type="evidence" value="ECO:0007669"/>
    <property type="project" value="InterPro"/>
</dbReference>
<dbReference type="PANTHER" id="PTHR10942:SF0">
    <property type="entry name" value="LEISHMANOLYSIN-LIKE PEPTIDASE"/>
    <property type="match status" value="1"/>
</dbReference>
<name>A0A3Q0KIZ7_SCHMA</name>
<dbReference type="Gene3D" id="2.30.34.10">
    <property type="entry name" value="Leishmanolysin domain 4"/>
    <property type="match status" value="1"/>
</dbReference>
<keyword evidence="2 10" id="KW-0645">Protease</keyword>
<evidence type="ECO:0000313" key="11">
    <source>
        <dbReference type="Proteomes" id="UP000008854"/>
    </source>
</evidence>
<evidence type="ECO:0000256" key="8">
    <source>
        <dbReference type="PIRSR" id="PIRSR601577-1"/>
    </source>
</evidence>
<keyword evidence="3 9" id="KW-0479">Metal-binding</keyword>
<dbReference type="Gene3D" id="2.10.55.10">
    <property type="entry name" value="Leishmanolysin domain 3"/>
    <property type="match status" value="1"/>
</dbReference>
<dbReference type="EC" id="3.4.24.-" evidence="10"/>
<keyword evidence="4 10" id="KW-0378">Hydrolase</keyword>
<evidence type="ECO:0000256" key="10">
    <source>
        <dbReference type="RuleBase" id="RU366077"/>
    </source>
</evidence>
<dbReference type="Gene3D" id="3.10.170.20">
    <property type="match status" value="1"/>
</dbReference>
<evidence type="ECO:0000256" key="5">
    <source>
        <dbReference type="ARBA" id="ARBA00022833"/>
    </source>
</evidence>
<reference evidence="12" key="2">
    <citation type="submission" date="2018-12" db="UniProtKB">
        <authorList>
            <consortium name="WormBaseParasite"/>
        </authorList>
    </citation>
    <scope>IDENTIFICATION</scope>
    <source>
        <strain evidence="12">Puerto Rican</strain>
    </source>
</reference>
<dbReference type="GO" id="GO:0016020">
    <property type="term" value="C:membrane"/>
    <property type="evidence" value="ECO:0007669"/>
    <property type="project" value="InterPro"/>
</dbReference>
<evidence type="ECO:0000256" key="9">
    <source>
        <dbReference type="PIRSR" id="PIRSR601577-2"/>
    </source>
</evidence>
<keyword evidence="6 9" id="KW-0482">Metalloprotease</keyword>
<feature type="active site" evidence="8">
    <location>
        <position position="230"/>
    </location>
</feature>
<evidence type="ECO:0000256" key="1">
    <source>
        <dbReference type="ARBA" id="ARBA00005860"/>
    </source>
</evidence>
<dbReference type="GO" id="GO:0004222">
    <property type="term" value="F:metalloendopeptidase activity"/>
    <property type="evidence" value="ECO:0007669"/>
    <property type="project" value="UniProtKB-UniRule"/>
</dbReference>
<keyword evidence="10" id="KW-0732">Signal</keyword>
<evidence type="ECO:0000256" key="3">
    <source>
        <dbReference type="ARBA" id="ARBA00022723"/>
    </source>
</evidence>
<dbReference type="SUPFAM" id="SSF55486">
    <property type="entry name" value="Metalloproteases ('zincins'), catalytic domain"/>
    <property type="match status" value="1"/>
</dbReference>
<dbReference type="InParanoid" id="A0A3Q0KIZ7"/>
<comment type="similarity">
    <text evidence="1 10">Belongs to the peptidase M8 family.</text>
</comment>
<evidence type="ECO:0000256" key="2">
    <source>
        <dbReference type="ARBA" id="ARBA00022670"/>
    </source>
</evidence>
<dbReference type="Proteomes" id="UP000008854">
    <property type="component" value="Unassembled WGS sequence"/>
</dbReference>
<keyword evidence="11" id="KW-1185">Reference proteome</keyword>
<proteinExistence type="inferred from homology"/>
<dbReference type="GO" id="GO:0046872">
    <property type="term" value="F:metal ion binding"/>
    <property type="evidence" value="ECO:0007669"/>
    <property type="project" value="UniProtKB-KW"/>
</dbReference>
<sequence length="577" mass="64699">MIHCSRLILLFLCFICLLDFTRSEYICQLMPNITMNFGILGEPIDKRQYGGNRLKFIPIYSRNMEMHPLFSRFKTEVVAVALAFWEKALSVRKPPNRKLLIERGCVEPSYFRDRSTGKLFCKSQCRPRALCYDHEVPNEYASGCAVGTGSGYIRDVYQDGSGFAPNEYVLFISSDNKKGCLSGVTLAYAGPCEMHPTTDRPIMGAINFCPQKMEIEEPGKTMLIGTAIHELGHAMGFSRSNFALMRDLSGNPLTPRDPRTGKPKLNYQRQYDASENTVKRIVRPWVTAVGSFIKPFSSIVTPALLDEGRKHYNCPNLDGIDLENEGGEGTVGSHFEKRVVGDEIMAGVTGVKTVVSRLTLAFFQDSGWWDVNYSVAEDWNYGKNLGCTFVRESCYAYMMKMKLEGKSMEPYCEEADSLMCYHHKAFGTCAIGQYMKYLQPQEQYFKGAPDYGGTGALVDKCPLIQPTKQFFEEPLMTYCDHSLNIPVAQRGNIFGQAFGNNSVCITHKGAWKARLNGKATQDPRIKATCHQYSCSGGVQVIIDGKSFRCDNGVAKIHTKRIEGEAICPNPNDVCRYK</sequence>
<feature type="signal peptide" evidence="10">
    <location>
        <begin position="1"/>
        <end position="23"/>
    </location>
</feature>